<reference evidence="1" key="1">
    <citation type="journal article" date="2015" name="Nature">
        <title>Complex archaea that bridge the gap between prokaryotes and eukaryotes.</title>
        <authorList>
            <person name="Spang A."/>
            <person name="Saw J.H."/>
            <person name="Jorgensen S.L."/>
            <person name="Zaremba-Niedzwiedzka K."/>
            <person name="Martijn J."/>
            <person name="Lind A.E."/>
            <person name="van Eijk R."/>
            <person name="Schleper C."/>
            <person name="Guy L."/>
            <person name="Ettema T.J."/>
        </authorList>
    </citation>
    <scope>NUCLEOTIDE SEQUENCE</scope>
</reference>
<proteinExistence type="predicted"/>
<evidence type="ECO:0000313" key="1">
    <source>
        <dbReference type="EMBL" id="KKK75875.1"/>
    </source>
</evidence>
<sequence length="98" mass="11167">MRPKSWKKMSREQIIHMIKNGLSVGIPVIVDHEINGTESACSIGFYRSYDKKGINLSTIYESPYETDKTKFSFSFEEIFALGAIEVLKETIEAPPQIH</sequence>
<name>A0A0F8YQ66_9ZZZZ</name>
<organism evidence="1">
    <name type="scientific">marine sediment metagenome</name>
    <dbReference type="NCBI Taxonomy" id="412755"/>
    <lineage>
        <taxon>unclassified sequences</taxon>
        <taxon>metagenomes</taxon>
        <taxon>ecological metagenomes</taxon>
    </lineage>
</organism>
<accession>A0A0F8YQ66</accession>
<protein>
    <submittedName>
        <fullName evidence="1">Uncharacterized protein</fullName>
    </submittedName>
</protein>
<comment type="caution">
    <text evidence="1">The sequence shown here is derived from an EMBL/GenBank/DDBJ whole genome shotgun (WGS) entry which is preliminary data.</text>
</comment>
<gene>
    <name evidence="1" type="ORF">LCGC14_2869320</name>
</gene>
<dbReference type="EMBL" id="LAZR01055659">
    <property type="protein sequence ID" value="KKK75875.1"/>
    <property type="molecule type" value="Genomic_DNA"/>
</dbReference>
<dbReference type="AlphaFoldDB" id="A0A0F8YQ66"/>